<comment type="caution">
    <text evidence="2">The sequence shown here is derived from an EMBL/GenBank/DDBJ whole genome shotgun (WGS) entry which is preliminary data.</text>
</comment>
<dbReference type="EMBL" id="BGPR01008271">
    <property type="protein sequence ID" value="GBN32669.1"/>
    <property type="molecule type" value="Genomic_DNA"/>
</dbReference>
<evidence type="ECO:0000313" key="3">
    <source>
        <dbReference type="Proteomes" id="UP000499080"/>
    </source>
</evidence>
<reference evidence="2 3" key="1">
    <citation type="journal article" date="2019" name="Sci. Rep.">
        <title>Orb-weaving spider Araneus ventricosus genome elucidates the spidroin gene catalogue.</title>
        <authorList>
            <person name="Kono N."/>
            <person name="Nakamura H."/>
            <person name="Ohtoshi R."/>
            <person name="Moran D.A.P."/>
            <person name="Shinohara A."/>
            <person name="Yoshida Y."/>
            <person name="Fujiwara M."/>
            <person name="Mori M."/>
            <person name="Tomita M."/>
            <person name="Arakawa K."/>
        </authorList>
    </citation>
    <scope>NUCLEOTIDE SEQUENCE [LARGE SCALE GENOMIC DNA]</scope>
</reference>
<evidence type="ECO:0000256" key="1">
    <source>
        <dbReference type="SAM" id="MobiDB-lite"/>
    </source>
</evidence>
<dbReference type="OrthoDB" id="10453016at2759"/>
<keyword evidence="3" id="KW-1185">Reference proteome</keyword>
<organism evidence="2 3">
    <name type="scientific">Araneus ventricosus</name>
    <name type="common">Orbweaver spider</name>
    <name type="synonym">Epeira ventricosa</name>
    <dbReference type="NCBI Taxonomy" id="182803"/>
    <lineage>
        <taxon>Eukaryota</taxon>
        <taxon>Metazoa</taxon>
        <taxon>Ecdysozoa</taxon>
        <taxon>Arthropoda</taxon>
        <taxon>Chelicerata</taxon>
        <taxon>Arachnida</taxon>
        <taxon>Araneae</taxon>
        <taxon>Araneomorphae</taxon>
        <taxon>Entelegynae</taxon>
        <taxon>Araneoidea</taxon>
        <taxon>Araneidae</taxon>
        <taxon>Araneus</taxon>
    </lineage>
</organism>
<dbReference type="Proteomes" id="UP000499080">
    <property type="component" value="Unassembled WGS sequence"/>
</dbReference>
<feature type="region of interest" description="Disordered" evidence="1">
    <location>
        <begin position="75"/>
        <end position="195"/>
    </location>
</feature>
<proteinExistence type="predicted"/>
<name>A0A4Y2N1R3_ARAVE</name>
<feature type="non-terminal residue" evidence="2">
    <location>
        <position position="1"/>
    </location>
</feature>
<feature type="compositionally biased region" description="Basic and acidic residues" evidence="1">
    <location>
        <begin position="173"/>
        <end position="182"/>
    </location>
</feature>
<feature type="compositionally biased region" description="Polar residues" evidence="1">
    <location>
        <begin position="220"/>
        <end position="235"/>
    </location>
</feature>
<sequence length="261" mass="29474">KKSSTRKQKDFFSLHQILNTTFATTLSDEKVKNENIINQDIVNMVSGLNVFNNQIIDMKEVNRVSWLCPKIDVKRDESEETPTRAVDVEKFEGTLEEECSEAKTSSDNDDENSDDDTHEETKETSECLAVEAEDILEHPTTGARTNQSADNEEMNPDNINKLNLVQDSSSSERSVDNLHEGSNDILQNTTPEESELLSSEMVDLINNSQHSVQTLSEVISADQETSVDNSQSSTAPRKEKLSLFKRIFKRKKSDVMKINQK</sequence>
<accession>A0A4Y2N1R3</accession>
<feature type="compositionally biased region" description="Polar residues" evidence="1">
    <location>
        <begin position="157"/>
        <end position="172"/>
    </location>
</feature>
<feature type="compositionally biased region" description="Acidic residues" evidence="1">
    <location>
        <begin position="107"/>
        <end position="118"/>
    </location>
</feature>
<feature type="region of interest" description="Disordered" evidence="1">
    <location>
        <begin position="220"/>
        <end position="239"/>
    </location>
</feature>
<gene>
    <name evidence="2" type="ORF">AVEN_96457_1</name>
</gene>
<evidence type="ECO:0000313" key="2">
    <source>
        <dbReference type="EMBL" id="GBN32669.1"/>
    </source>
</evidence>
<protein>
    <submittedName>
        <fullName evidence="2">Uncharacterized protein</fullName>
    </submittedName>
</protein>
<dbReference type="AlphaFoldDB" id="A0A4Y2N1R3"/>